<name>A0A218WUT9_PUNGR</name>
<dbReference type="EMBL" id="MTKT01003159">
    <property type="protein sequence ID" value="OWM76617.1"/>
    <property type="molecule type" value="Genomic_DNA"/>
</dbReference>
<evidence type="ECO:0000313" key="1">
    <source>
        <dbReference type="EMBL" id="OWM76617.1"/>
    </source>
</evidence>
<evidence type="ECO:0000313" key="2">
    <source>
        <dbReference type="Proteomes" id="UP000197138"/>
    </source>
</evidence>
<comment type="caution">
    <text evidence="1">The sequence shown here is derived from an EMBL/GenBank/DDBJ whole genome shotgun (WGS) entry which is preliminary data.</text>
</comment>
<sequence>MTRSVPTSLAGVTHYGDLGANFNQGGPSVRRLPRLCWRELQPGMHQYTSLAEVVLVRTSTGDAPVYVAWKSCASANFNRGCPSACTTVLGKARGAGSHEDRDPEEGERESRILLRDFFNMARGEAINGGGGAVKTQHQKKNGAVDADVLFYNGVVYSGVFVVGEAAIEGGIWLAKPYNLLIEGWAIKG</sequence>
<proteinExistence type="predicted"/>
<reference evidence="2" key="1">
    <citation type="journal article" date="2017" name="Plant J.">
        <title>The pomegranate (Punica granatum L.) genome and the genomics of punicalagin biosynthesis.</title>
        <authorList>
            <person name="Qin G."/>
            <person name="Xu C."/>
            <person name="Ming R."/>
            <person name="Tang H."/>
            <person name="Guyot R."/>
            <person name="Kramer E.M."/>
            <person name="Hu Y."/>
            <person name="Yi X."/>
            <person name="Qi Y."/>
            <person name="Xu X."/>
            <person name="Gao Z."/>
            <person name="Pan H."/>
            <person name="Jian J."/>
            <person name="Tian Y."/>
            <person name="Yue Z."/>
            <person name="Xu Y."/>
        </authorList>
    </citation>
    <scope>NUCLEOTIDE SEQUENCE [LARGE SCALE GENOMIC DNA]</scope>
    <source>
        <strain evidence="2">cv. Dabenzi</strain>
    </source>
</reference>
<dbReference type="Proteomes" id="UP000197138">
    <property type="component" value="Unassembled WGS sequence"/>
</dbReference>
<accession>A0A218WUT9</accession>
<organism evidence="1 2">
    <name type="scientific">Punica granatum</name>
    <name type="common">Pomegranate</name>
    <dbReference type="NCBI Taxonomy" id="22663"/>
    <lineage>
        <taxon>Eukaryota</taxon>
        <taxon>Viridiplantae</taxon>
        <taxon>Streptophyta</taxon>
        <taxon>Embryophyta</taxon>
        <taxon>Tracheophyta</taxon>
        <taxon>Spermatophyta</taxon>
        <taxon>Magnoliopsida</taxon>
        <taxon>eudicotyledons</taxon>
        <taxon>Gunneridae</taxon>
        <taxon>Pentapetalae</taxon>
        <taxon>rosids</taxon>
        <taxon>malvids</taxon>
        <taxon>Myrtales</taxon>
        <taxon>Lythraceae</taxon>
        <taxon>Punica</taxon>
    </lineage>
</organism>
<dbReference type="AlphaFoldDB" id="A0A218WUT9"/>
<gene>
    <name evidence="1" type="ORF">CDL15_Pgr009182</name>
</gene>
<protein>
    <submittedName>
        <fullName evidence="1">Uncharacterized protein</fullName>
    </submittedName>
</protein>